<dbReference type="InterPro" id="IPR010982">
    <property type="entry name" value="Lambda_DNA-bd_dom_sf"/>
</dbReference>
<keyword evidence="2" id="KW-0812">Transmembrane</keyword>
<feature type="compositionally biased region" description="Low complexity" evidence="1">
    <location>
        <begin position="110"/>
        <end position="129"/>
    </location>
</feature>
<feature type="region of interest" description="Disordered" evidence="1">
    <location>
        <begin position="354"/>
        <end position="386"/>
    </location>
</feature>
<feature type="compositionally biased region" description="Low complexity" evidence="1">
    <location>
        <begin position="291"/>
        <end position="303"/>
    </location>
</feature>
<dbReference type="Proteomes" id="UP000094501">
    <property type="component" value="Unassembled WGS sequence"/>
</dbReference>
<accession>A0A1E3W0H9</accession>
<keyword evidence="2" id="KW-0472">Membrane</keyword>
<keyword evidence="4" id="KW-1185">Reference proteome</keyword>
<feature type="compositionally biased region" description="Basic and acidic residues" evidence="1">
    <location>
        <begin position="372"/>
        <end position="386"/>
    </location>
</feature>
<feature type="compositionally biased region" description="Low complexity" evidence="1">
    <location>
        <begin position="188"/>
        <end position="200"/>
    </location>
</feature>
<reference evidence="3 4" key="1">
    <citation type="journal article" date="2016" name="Environ. Microbiol.">
        <title>New Methyloceanibacter diversity from North Sea sediments includes methanotroph containing solely the soluble methane monooxygenase.</title>
        <authorList>
            <person name="Vekeman B."/>
            <person name="Kerckhof F.M."/>
            <person name="Cremers G."/>
            <person name="de Vos P."/>
            <person name="Vandamme P."/>
            <person name="Boon N."/>
            <person name="Op den Camp H.J."/>
            <person name="Heylen K."/>
        </authorList>
    </citation>
    <scope>NUCLEOTIDE SEQUENCE [LARGE SCALE GENOMIC DNA]</scope>
    <source>
        <strain evidence="3 4">R-67174</strain>
    </source>
</reference>
<feature type="compositionally biased region" description="Pro residues" evidence="1">
    <location>
        <begin position="201"/>
        <end position="218"/>
    </location>
</feature>
<name>A0A1E3W0H9_9HYPH</name>
<proteinExistence type="predicted"/>
<feature type="compositionally biased region" description="Acidic residues" evidence="1">
    <location>
        <begin position="311"/>
        <end position="321"/>
    </location>
</feature>
<evidence type="ECO:0000313" key="4">
    <source>
        <dbReference type="Proteomes" id="UP000094501"/>
    </source>
</evidence>
<evidence type="ECO:0000256" key="2">
    <source>
        <dbReference type="SAM" id="Phobius"/>
    </source>
</evidence>
<comment type="caution">
    <text evidence="3">The sequence shown here is derived from an EMBL/GenBank/DDBJ whole genome shotgun (WGS) entry which is preliminary data.</text>
</comment>
<dbReference type="STRING" id="1774968.AUC68_04930"/>
<protein>
    <submittedName>
        <fullName evidence="3">Uncharacterized protein</fullName>
    </submittedName>
</protein>
<dbReference type="GO" id="GO:0003677">
    <property type="term" value="F:DNA binding"/>
    <property type="evidence" value="ECO:0007669"/>
    <property type="project" value="InterPro"/>
</dbReference>
<sequence length="386" mass="39769">MSAGYDAEVADLFRDLRAASNLTEADLAARIATPVEVVQALEQGAIYALPPWPETCRVVSAYGTLLNLDTRPLLRRIYAQLEAGVVELGPKPVQDVPVMVPRAGANLATAPAQASPQGQPFPQAAPQAPGWSNGTPQPQAAPQAGPQAPAWPNGPAVGTHAGQPLAPQPQTMQPQAPRPQAPQPQAPKSPAAPFQAQQPQAPQPPQPRPAQAPMPQPQGAPAAAWPGAAPGPQGVPNAFDAAWPGGAPAGPAPQSAPSQPQADAGFPDASFPGEPQAYPQQGYPPDPNAAPEPEMAGAAMPGEDASFPGEAELEFVEEEEEKSSRSPLLKWGIIGLLAVVVLLGLWMALGGSSGDSGLSSGFDTSDPVLDPDDPRSRKADRLPSKF</sequence>
<dbReference type="EMBL" id="LPWG01000011">
    <property type="protein sequence ID" value="ODR99325.1"/>
    <property type="molecule type" value="Genomic_DNA"/>
</dbReference>
<feature type="compositionally biased region" description="Low complexity" evidence="1">
    <location>
        <begin position="163"/>
        <end position="175"/>
    </location>
</feature>
<dbReference type="Gene3D" id="1.10.260.40">
    <property type="entry name" value="lambda repressor-like DNA-binding domains"/>
    <property type="match status" value="1"/>
</dbReference>
<organism evidence="3 4">
    <name type="scientific">Methyloceanibacter methanicus</name>
    <dbReference type="NCBI Taxonomy" id="1774968"/>
    <lineage>
        <taxon>Bacteria</taxon>
        <taxon>Pseudomonadati</taxon>
        <taxon>Pseudomonadota</taxon>
        <taxon>Alphaproteobacteria</taxon>
        <taxon>Hyphomicrobiales</taxon>
        <taxon>Hyphomicrobiaceae</taxon>
        <taxon>Methyloceanibacter</taxon>
    </lineage>
</organism>
<dbReference type="OrthoDB" id="7931278at2"/>
<feature type="compositionally biased region" description="Low complexity" evidence="1">
    <location>
        <begin position="136"/>
        <end position="156"/>
    </location>
</feature>
<feature type="compositionally biased region" description="Low complexity" evidence="1">
    <location>
        <begin position="252"/>
        <end position="265"/>
    </location>
</feature>
<feature type="region of interest" description="Disordered" evidence="1">
    <location>
        <begin position="109"/>
        <end position="325"/>
    </location>
</feature>
<keyword evidence="2" id="KW-1133">Transmembrane helix</keyword>
<evidence type="ECO:0000256" key="1">
    <source>
        <dbReference type="SAM" id="MobiDB-lite"/>
    </source>
</evidence>
<feature type="compositionally biased region" description="Pro residues" evidence="1">
    <location>
        <begin position="176"/>
        <end position="187"/>
    </location>
</feature>
<feature type="compositionally biased region" description="Low complexity" evidence="1">
    <location>
        <begin position="219"/>
        <end position="246"/>
    </location>
</feature>
<dbReference type="RefSeq" id="WP_069437266.1">
    <property type="nucleotide sequence ID" value="NZ_LPWG01000011.1"/>
</dbReference>
<feature type="transmembrane region" description="Helical" evidence="2">
    <location>
        <begin position="328"/>
        <end position="349"/>
    </location>
</feature>
<evidence type="ECO:0000313" key="3">
    <source>
        <dbReference type="EMBL" id="ODR99325.1"/>
    </source>
</evidence>
<gene>
    <name evidence="3" type="ORF">AUC68_04930</name>
</gene>
<dbReference type="AlphaFoldDB" id="A0A1E3W0H9"/>